<name>A0ABV8EU83_9ACTN</name>
<evidence type="ECO:0008006" key="3">
    <source>
        <dbReference type="Google" id="ProtNLM"/>
    </source>
</evidence>
<evidence type="ECO:0000313" key="1">
    <source>
        <dbReference type="EMBL" id="MFC3978683.1"/>
    </source>
</evidence>
<dbReference type="EMBL" id="JBHSBC010000001">
    <property type="protein sequence ID" value="MFC3978683.1"/>
    <property type="molecule type" value="Genomic_DNA"/>
</dbReference>
<protein>
    <recommendedName>
        <fullName evidence="3">Secreted protein</fullName>
    </recommendedName>
</protein>
<evidence type="ECO:0000313" key="2">
    <source>
        <dbReference type="Proteomes" id="UP001595698"/>
    </source>
</evidence>
<keyword evidence="2" id="KW-1185">Reference proteome</keyword>
<reference evidence="2" key="1">
    <citation type="journal article" date="2019" name="Int. J. Syst. Evol. Microbiol.">
        <title>The Global Catalogue of Microorganisms (GCM) 10K type strain sequencing project: providing services to taxonomists for standard genome sequencing and annotation.</title>
        <authorList>
            <consortium name="The Broad Institute Genomics Platform"/>
            <consortium name="The Broad Institute Genome Sequencing Center for Infectious Disease"/>
            <person name="Wu L."/>
            <person name="Ma J."/>
        </authorList>
    </citation>
    <scope>NUCLEOTIDE SEQUENCE [LARGE SCALE GENOMIC DNA]</scope>
    <source>
        <strain evidence="2">TBRC 7912</strain>
    </source>
</reference>
<dbReference type="RefSeq" id="WP_362918585.1">
    <property type="nucleotide sequence ID" value="NZ_JBHSBC010000001.1"/>
</dbReference>
<comment type="caution">
    <text evidence="1">The sequence shown here is derived from an EMBL/GenBank/DDBJ whole genome shotgun (WGS) entry which is preliminary data.</text>
</comment>
<organism evidence="1 2">
    <name type="scientific">Streptosporangium jomthongense</name>
    <dbReference type="NCBI Taxonomy" id="1193683"/>
    <lineage>
        <taxon>Bacteria</taxon>
        <taxon>Bacillati</taxon>
        <taxon>Actinomycetota</taxon>
        <taxon>Actinomycetes</taxon>
        <taxon>Streptosporangiales</taxon>
        <taxon>Streptosporangiaceae</taxon>
        <taxon>Streptosporangium</taxon>
    </lineage>
</organism>
<accession>A0ABV8EU83</accession>
<gene>
    <name evidence="1" type="ORF">ACFOYY_01005</name>
</gene>
<sequence>MSPRGSLTPVVASGTASVVKLLVATLAFVGAYAGIEVPRTPATTVRAVSADDASVETVELSSKSMQETTAQVQAETTLAEGTVTVTPATEGGPCDRPYEARSVIGNPHPERTVTYGWRLQRWSESSRGWRTYLSGGSGFTGERQSVEWQPRIAGNPGLYRVTLSVPGRPTAHSARFRVSC</sequence>
<proteinExistence type="predicted"/>
<dbReference type="Proteomes" id="UP001595698">
    <property type="component" value="Unassembled WGS sequence"/>
</dbReference>